<dbReference type="EMBL" id="JAHWGI010001421">
    <property type="protein sequence ID" value="KAK3931308.1"/>
    <property type="molecule type" value="Genomic_DNA"/>
</dbReference>
<evidence type="ECO:0000313" key="1">
    <source>
        <dbReference type="EMBL" id="KAK3931308.1"/>
    </source>
</evidence>
<reference evidence="1" key="1">
    <citation type="submission" date="2021-07" db="EMBL/GenBank/DDBJ databases">
        <authorList>
            <person name="Catto M.A."/>
            <person name="Jacobson A."/>
            <person name="Kennedy G."/>
            <person name="Labadie P."/>
            <person name="Hunt B.G."/>
            <person name="Srinivasan R."/>
        </authorList>
    </citation>
    <scope>NUCLEOTIDE SEQUENCE</scope>
    <source>
        <strain evidence="1">PL_HMW_Pooled</strain>
        <tissue evidence="1">Head</tissue>
    </source>
</reference>
<sequence length="542" mass="61802">MIQDIIHLLIKLRGKLTKPSVIIPMGKQFVASRGHIAELIQKTSKDQHLLTMGSIDVKDKMNFRSAQMLCDERVSSLLRSNVAGSEGTATYLDMMRELTNAFLDPQMQPLERIMLVWKWTFFLRFLRKFIENHDGYSLLHNFITANAYTCIEINAHGLIQIIRNLRDLEQHELFLPWLFSSQTCEESLRRFRSQTSTYGSVVNFSILEITHRVRRTDFLAESFNNLKDVMKFPQSQKLYKLSSEPKTITAFLPEDFEIEQTVNLAFKAAKTLCVTLGLVKKTADIPLSSLKRVRVNEVLHDVPNDEVYDEELLDDENEKNGEEENEELSCLHDEENDVSEDLLIVSTGQLKLKTFQNNLPLSPSSPFVLVQDGSGEVRLIKKTTLVWLLNSGDTSMSSDRIHRVRGNTVSHRLVTQPSGALHKEKKLMVGDWCAFTSEDNTVAVGRILAFSYLFGSTWKNQEYSALSAPVEPPKNVQARGIGCLCTWFKIVKNGKLQSTSMDVHGYYNIDKYICSLPRPDIVGKDLFLRCSLKDIEKLKAKK</sequence>
<name>A0AAE1LTB3_9NEOP</name>
<accession>A0AAE1LTB3</accession>
<keyword evidence="2" id="KW-1185">Reference proteome</keyword>
<reference evidence="1" key="2">
    <citation type="journal article" date="2023" name="BMC Genomics">
        <title>Pest status, molecular evolution, and epigenetic factors derived from the genome assembly of Frankliniella fusca, a thysanopteran phytovirus vector.</title>
        <authorList>
            <person name="Catto M.A."/>
            <person name="Labadie P.E."/>
            <person name="Jacobson A.L."/>
            <person name="Kennedy G.G."/>
            <person name="Srinivasan R."/>
            <person name="Hunt B.G."/>
        </authorList>
    </citation>
    <scope>NUCLEOTIDE SEQUENCE</scope>
    <source>
        <strain evidence="1">PL_HMW_Pooled</strain>
    </source>
</reference>
<evidence type="ECO:0000313" key="2">
    <source>
        <dbReference type="Proteomes" id="UP001219518"/>
    </source>
</evidence>
<proteinExistence type="predicted"/>
<comment type="caution">
    <text evidence="1">The sequence shown here is derived from an EMBL/GenBank/DDBJ whole genome shotgun (WGS) entry which is preliminary data.</text>
</comment>
<organism evidence="1 2">
    <name type="scientific">Frankliniella fusca</name>
    <dbReference type="NCBI Taxonomy" id="407009"/>
    <lineage>
        <taxon>Eukaryota</taxon>
        <taxon>Metazoa</taxon>
        <taxon>Ecdysozoa</taxon>
        <taxon>Arthropoda</taxon>
        <taxon>Hexapoda</taxon>
        <taxon>Insecta</taxon>
        <taxon>Pterygota</taxon>
        <taxon>Neoptera</taxon>
        <taxon>Paraneoptera</taxon>
        <taxon>Thysanoptera</taxon>
        <taxon>Terebrantia</taxon>
        <taxon>Thripoidea</taxon>
        <taxon>Thripidae</taxon>
        <taxon>Frankliniella</taxon>
    </lineage>
</organism>
<dbReference type="GO" id="GO:0008483">
    <property type="term" value="F:transaminase activity"/>
    <property type="evidence" value="ECO:0007669"/>
    <property type="project" value="UniProtKB-KW"/>
</dbReference>
<dbReference type="Proteomes" id="UP001219518">
    <property type="component" value="Unassembled WGS sequence"/>
</dbReference>
<protein>
    <submittedName>
        <fullName evidence="1">Phosphoserine aminotransferase</fullName>
    </submittedName>
</protein>
<keyword evidence="1" id="KW-0032">Aminotransferase</keyword>
<dbReference type="AlphaFoldDB" id="A0AAE1LTB3"/>
<gene>
    <name evidence="1" type="ORF">KUF71_025568</name>
</gene>
<keyword evidence="1" id="KW-0808">Transferase</keyword>